<keyword evidence="2" id="KW-0812">Transmembrane</keyword>
<feature type="transmembrane region" description="Helical" evidence="2">
    <location>
        <begin position="38"/>
        <end position="55"/>
    </location>
</feature>
<dbReference type="Proteomes" id="UP000010366">
    <property type="component" value="Chromosome"/>
</dbReference>
<sequence length="309" mass="34901">MSFGIPAALLFGLVLILASLSLFLTSKFKPDLYQESDNIYAIVGIICGLLLLISLDLGAAMAFQQLLMIGSIITLMWQFIQVRAENKRLKGGGRSAGREASPRKSGYTARIDDEPEYAPVERSNRRNKDRLDRRNNEREDLEEFPSRRSATRELPEDRFAQTAPRRRLTEPARSEVGYLARRQNDSWDEQDWNDADEPVQVRRALPDADYASSNRRSSNRSRNNRPDSAEPTRDWDDSQPDMGMIDEPAPSPRSRRRSRPERDPNGSADRVASIGGEGSTANYIDYEPLDPPSGLPPSSTEPIVFPDRY</sequence>
<feature type="compositionally biased region" description="Basic and acidic residues" evidence="1">
    <location>
        <begin position="224"/>
        <end position="236"/>
    </location>
</feature>
<keyword evidence="2" id="KW-1133">Transmembrane helix</keyword>
<accession>K9UAB7</accession>
<dbReference type="Pfam" id="PF07444">
    <property type="entry name" value="Ycf66_N"/>
    <property type="match status" value="1"/>
</dbReference>
<dbReference type="HOGENOM" id="CLU_899236_0_0_3"/>
<feature type="compositionally biased region" description="Basic and acidic residues" evidence="1">
    <location>
        <begin position="122"/>
        <end position="159"/>
    </location>
</feature>
<keyword evidence="4" id="KW-1185">Reference proteome</keyword>
<dbReference type="AlphaFoldDB" id="K9UAB7"/>
<protein>
    <submittedName>
        <fullName evidence="3">Ycf66 protein</fullName>
    </submittedName>
</protein>
<dbReference type="STRING" id="1173020.Cha6605_0794"/>
<name>K9UAB7_CHAP6</name>
<dbReference type="eggNOG" id="ENOG5032YVZ">
    <property type="taxonomic scope" value="Bacteria"/>
</dbReference>
<keyword evidence="2" id="KW-0472">Membrane</keyword>
<evidence type="ECO:0000313" key="4">
    <source>
        <dbReference type="Proteomes" id="UP000010366"/>
    </source>
</evidence>
<feature type="region of interest" description="Disordered" evidence="1">
    <location>
        <begin position="90"/>
        <end position="309"/>
    </location>
</feature>
<dbReference type="EMBL" id="CP003600">
    <property type="protein sequence ID" value="AFY92062.1"/>
    <property type="molecule type" value="Genomic_DNA"/>
</dbReference>
<feature type="transmembrane region" description="Helical" evidence="2">
    <location>
        <begin position="6"/>
        <end position="26"/>
    </location>
</feature>
<feature type="compositionally biased region" description="Acidic residues" evidence="1">
    <location>
        <begin position="186"/>
        <end position="197"/>
    </location>
</feature>
<dbReference type="InterPro" id="IPR010004">
    <property type="entry name" value="Uncharacterised_Ycf66"/>
</dbReference>
<reference evidence="3 4" key="1">
    <citation type="submission" date="2012-05" db="EMBL/GenBank/DDBJ databases">
        <title>Finished chromosome of genome of Chamaesiphon sp. PCC 6605.</title>
        <authorList>
            <consortium name="US DOE Joint Genome Institute"/>
            <person name="Gugger M."/>
            <person name="Coursin T."/>
            <person name="Rippka R."/>
            <person name="Tandeau De Marsac N."/>
            <person name="Huntemann M."/>
            <person name="Wei C.-L."/>
            <person name="Han J."/>
            <person name="Detter J.C."/>
            <person name="Han C."/>
            <person name="Tapia R."/>
            <person name="Chen A."/>
            <person name="Kyrpides N."/>
            <person name="Mavromatis K."/>
            <person name="Markowitz V."/>
            <person name="Szeto E."/>
            <person name="Ivanova N."/>
            <person name="Pagani I."/>
            <person name="Pati A."/>
            <person name="Goodwin L."/>
            <person name="Nordberg H.P."/>
            <person name="Cantor M.N."/>
            <person name="Hua S.X."/>
            <person name="Woyke T."/>
            <person name="Kerfeld C.A."/>
        </authorList>
    </citation>
    <scope>NUCLEOTIDE SEQUENCE [LARGE SCALE GENOMIC DNA]</scope>
    <source>
        <strain evidence="4">ATCC 27169 / PCC 6605</strain>
    </source>
</reference>
<evidence type="ECO:0000256" key="2">
    <source>
        <dbReference type="SAM" id="Phobius"/>
    </source>
</evidence>
<proteinExistence type="predicted"/>
<gene>
    <name evidence="3" type="ORF">Cha6605_0794</name>
</gene>
<evidence type="ECO:0000256" key="1">
    <source>
        <dbReference type="SAM" id="MobiDB-lite"/>
    </source>
</evidence>
<organism evidence="3 4">
    <name type="scientific">Chamaesiphon minutus (strain ATCC 27169 / PCC 6605)</name>
    <dbReference type="NCBI Taxonomy" id="1173020"/>
    <lineage>
        <taxon>Bacteria</taxon>
        <taxon>Bacillati</taxon>
        <taxon>Cyanobacteriota</taxon>
        <taxon>Cyanophyceae</taxon>
        <taxon>Gomontiellales</taxon>
        <taxon>Chamaesiphonaceae</taxon>
        <taxon>Chamaesiphon</taxon>
    </lineage>
</organism>
<dbReference type="OrthoDB" id="9843430at2"/>
<dbReference type="KEGG" id="cmp:Cha6605_0794"/>
<dbReference type="RefSeq" id="WP_015158256.1">
    <property type="nucleotide sequence ID" value="NC_019697.1"/>
</dbReference>
<evidence type="ECO:0000313" key="3">
    <source>
        <dbReference type="EMBL" id="AFY92062.1"/>
    </source>
</evidence>